<dbReference type="Proteomes" id="UP000887580">
    <property type="component" value="Unplaced"/>
</dbReference>
<name>A0AC35FRB6_9BILA</name>
<protein>
    <submittedName>
        <fullName evidence="2">Uncharacterized protein</fullName>
    </submittedName>
</protein>
<evidence type="ECO:0000313" key="1">
    <source>
        <dbReference type="Proteomes" id="UP000887580"/>
    </source>
</evidence>
<sequence length="283" mass="32305">MATILRCLVVMAALGIGISAVPFRHDPFNPLGPWHKRTLHCGLPRFLHKLPEEYQEKIKAIWANYQDGEECFKEMKETKDLISELPSEVRSKVFKGMCGPSFLRNASSTIRNEFKKVWFDPNLSIDEKELAFKRLAYSLLAGDALQQFVKWEAELQERKHERNDRIAKLSPAAKEAYDRWMALRKNERIFLNTLSTEIRTELKLVCGFCGSHTHGSGPGDKEHSGETPATTFAPTTPESGATESPTETDKFLSFKFHDDSLDEFLKKSEDILMNEDECNAYIL</sequence>
<proteinExistence type="predicted"/>
<dbReference type="WBParaSite" id="PS1159_v2.g20099.t1">
    <property type="protein sequence ID" value="PS1159_v2.g20099.t1"/>
    <property type="gene ID" value="PS1159_v2.g20099"/>
</dbReference>
<reference evidence="2" key="1">
    <citation type="submission" date="2022-11" db="UniProtKB">
        <authorList>
            <consortium name="WormBaseParasite"/>
        </authorList>
    </citation>
    <scope>IDENTIFICATION</scope>
</reference>
<accession>A0AC35FRB6</accession>
<organism evidence="1 2">
    <name type="scientific">Panagrolaimus sp. PS1159</name>
    <dbReference type="NCBI Taxonomy" id="55785"/>
    <lineage>
        <taxon>Eukaryota</taxon>
        <taxon>Metazoa</taxon>
        <taxon>Ecdysozoa</taxon>
        <taxon>Nematoda</taxon>
        <taxon>Chromadorea</taxon>
        <taxon>Rhabditida</taxon>
        <taxon>Tylenchina</taxon>
        <taxon>Panagrolaimomorpha</taxon>
        <taxon>Panagrolaimoidea</taxon>
        <taxon>Panagrolaimidae</taxon>
        <taxon>Panagrolaimus</taxon>
    </lineage>
</organism>
<evidence type="ECO:0000313" key="2">
    <source>
        <dbReference type="WBParaSite" id="PS1159_v2.g20099.t1"/>
    </source>
</evidence>